<proteinExistence type="predicted"/>
<dbReference type="PANTHER" id="PTHR46910:SF5">
    <property type="entry name" value="ZN(II)2CYS6 TRANSCRIPTION FACTOR (EUROFUNG)"/>
    <property type="match status" value="1"/>
</dbReference>
<organism evidence="4 5">
    <name type="scientific">Talaromyces pinophilus</name>
    <name type="common">Penicillium pinophilum</name>
    <dbReference type="NCBI Taxonomy" id="128442"/>
    <lineage>
        <taxon>Eukaryota</taxon>
        <taxon>Fungi</taxon>
        <taxon>Dikarya</taxon>
        <taxon>Ascomycota</taxon>
        <taxon>Pezizomycotina</taxon>
        <taxon>Eurotiomycetes</taxon>
        <taxon>Eurotiomycetidae</taxon>
        <taxon>Eurotiales</taxon>
        <taxon>Trichocomaceae</taxon>
        <taxon>Talaromyces</taxon>
        <taxon>Talaromyces sect. Talaromyces</taxon>
    </lineage>
</organism>
<dbReference type="Proteomes" id="UP000053095">
    <property type="component" value="Unassembled WGS sequence"/>
</dbReference>
<sequence>MAAQQSLVARAINVVHESEQKIDGIARDIDGIKLLLQNLSVSTNKRQSEPQSTWHLDQAESVKPKPLVERKSRSAPSGEAPWDHSVQTIDFIKAILEDRRLRAVWSEGTEVVSALRQLVQDLEKPAAVQGLSFPRVELLRYQANPPMPPTEAVVEVLKWAKDHEGFTMIARISQILPLQKFTDICRKVYFAVEEYREVDFILANAYLKYVFAEHVVVFGRQDYREYCQLCGDNLHDALSRLPLLLPASMEVIAVLTLGSYHAVENSQAKTAWKFISAASDLCQTLGYHRLRIQTDDDQPLRVAQERLFWTVYAMEKGISLRLGRSSNIHDAEITLLVSPNEPRFVKLGRINGMVYDQLYSPASLLRPVDNRNYLADVLAGALRQLINDTHAEISQQDIASQPDNGELDPMCLIYLRCDLVCQSSLLALVLRASSEGSALVECVAVARDVLDMHEQCMQDVRGCKNDPLIARKYINWAILYCPFAPFSILFARAVQLADVADLDRLDRFATSLQLETLPPEAITHPYRLYQLLCQAARLYFDFNTTPPWPADAPKALTQSQTNDPTVYWGGLEEADGFATHGVYDWSSDNQQIMGWLSGDAML</sequence>
<evidence type="ECO:0000313" key="5">
    <source>
        <dbReference type="Proteomes" id="UP000053095"/>
    </source>
</evidence>
<reference evidence="5" key="1">
    <citation type="journal article" date="2015" name="Genome Announc.">
        <title>Draft genome sequence of Talaromyces cellulolyticus strain Y-94, a source of lignocellulosic biomass-degrading enzymes.</title>
        <authorList>
            <person name="Fujii T."/>
            <person name="Koike H."/>
            <person name="Sawayama S."/>
            <person name="Yano S."/>
            <person name="Inoue H."/>
        </authorList>
    </citation>
    <scope>NUCLEOTIDE SEQUENCE [LARGE SCALE GENOMIC DNA]</scope>
    <source>
        <strain evidence="5">Y-94</strain>
    </source>
</reference>
<accession>A0A6V8HPP5</accession>
<keyword evidence="1" id="KW-0539">Nucleus</keyword>
<dbReference type="GO" id="GO:0006351">
    <property type="term" value="P:DNA-templated transcription"/>
    <property type="evidence" value="ECO:0007669"/>
    <property type="project" value="InterPro"/>
</dbReference>
<evidence type="ECO:0000256" key="2">
    <source>
        <dbReference type="SAM" id="MobiDB-lite"/>
    </source>
</evidence>
<dbReference type="AlphaFoldDB" id="A0A6V8HPP5"/>
<evidence type="ECO:0000313" key="4">
    <source>
        <dbReference type="EMBL" id="GAM43686.1"/>
    </source>
</evidence>
<dbReference type="SMART" id="SM00906">
    <property type="entry name" value="Fungal_trans"/>
    <property type="match status" value="1"/>
</dbReference>
<protein>
    <recommendedName>
        <fullName evidence="3">Xylanolytic transcriptional activator regulatory domain-containing protein</fullName>
    </recommendedName>
</protein>
<dbReference type="InterPro" id="IPR050987">
    <property type="entry name" value="AtrR-like"/>
</dbReference>
<dbReference type="InterPro" id="IPR007219">
    <property type="entry name" value="XnlR_reg_dom"/>
</dbReference>
<evidence type="ECO:0000256" key="1">
    <source>
        <dbReference type="ARBA" id="ARBA00023242"/>
    </source>
</evidence>
<feature type="compositionally biased region" description="Polar residues" evidence="2">
    <location>
        <begin position="46"/>
        <end position="55"/>
    </location>
</feature>
<evidence type="ECO:0000259" key="3">
    <source>
        <dbReference type="SMART" id="SM00906"/>
    </source>
</evidence>
<dbReference type="CDD" id="cd12148">
    <property type="entry name" value="fungal_TF_MHR"/>
    <property type="match status" value="1"/>
</dbReference>
<dbReference type="GO" id="GO:0008270">
    <property type="term" value="F:zinc ion binding"/>
    <property type="evidence" value="ECO:0007669"/>
    <property type="project" value="InterPro"/>
</dbReference>
<feature type="compositionally biased region" description="Basic and acidic residues" evidence="2">
    <location>
        <begin position="57"/>
        <end position="72"/>
    </location>
</feature>
<dbReference type="EMBL" id="DF933856">
    <property type="protein sequence ID" value="GAM43686.1"/>
    <property type="molecule type" value="Genomic_DNA"/>
</dbReference>
<dbReference type="GO" id="GO:0003677">
    <property type="term" value="F:DNA binding"/>
    <property type="evidence" value="ECO:0007669"/>
    <property type="project" value="InterPro"/>
</dbReference>
<name>A0A6V8HPP5_TALPI</name>
<keyword evidence="5" id="KW-1185">Reference proteome</keyword>
<dbReference type="Pfam" id="PF04082">
    <property type="entry name" value="Fungal_trans"/>
    <property type="match status" value="1"/>
</dbReference>
<comment type="caution">
    <text evidence="4">The sequence shown here is derived from an EMBL/GenBank/DDBJ whole genome shotgun (WGS) entry which is preliminary data.</text>
</comment>
<gene>
    <name evidence="4" type="ORF">TCE0_060f18698</name>
</gene>
<feature type="domain" description="Xylanolytic transcriptional activator regulatory" evidence="3">
    <location>
        <begin position="271"/>
        <end position="344"/>
    </location>
</feature>
<dbReference type="PANTHER" id="PTHR46910">
    <property type="entry name" value="TRANSCRIPTION FACTOR PDR1"/>
    <property type="match status" value="1"/>
</dbReference>
<feature type="region of interest" description="Disordered" evidence="2">
    <location>
        <begin position="46"/>
        <end position="81"/>
    </location>
</feature>
<dbReference type="GO" id="GO:0003700">
    <property type="term" value="F:DNA-binding transcription factor activity"/>
    <property type="evidence" value="ECO:0007669"/>
    <property type="project" value="InterPro"/>
</dbReference>